<keyword evidence="12" id="KW-1185">Reference proteome</keyword>
<feature type="domain" description="UvrD-like helicase ATP-binding" evidence="10">
    <location>
        <begin position="105"/>
        <end position="419"/>
    </location>
</feature>
<dbReference type="PROSITE" id="PS51198">
    <property type="entry name" value="UVRD_HELICASE_ATP_BIND"/>
    <property type="match status" value="1"/>
</dbReference>
<comment type="catalytic activity">
    <reaction evidence="8">
        <text>ATP + H2O = ADP + phosphate + H(+)</text>
        <dbReference type="Rhea" id="RHEA:13065"/>
        <dbReference type="ChEBI" id="CHEBI:15377"/>
        <dbReference type="ChEBI" id="CHEBI:15378"/>
        <dbReference type="ChEBI" id="CHEBI:30616"/>
        <dbReference type="ChEBI" id="CHEBI:43474"/>
        <dbReference type="ChEBI" id="CHEBI:456216"/>
        <dbReference type="EC" id="5.6.2.4"/>
    </reaction>
</comment>
<evidence type="ECO:0000256" key="8">
    <source>
        <dbReference type="ARBA" id="ARBA00048988"/>
    </source>
</evidence>
<evidence type="ECO:0000313" key="12">
    <source>
        <dbReference type="Proteomes" id="UP000198811"/>
    </source>
</evidence>
<evidence type="ECO:0000256" key="1">
    <source>
        <dbReference type="ARBA" id="ARBA00022741"/>
    </source>
</evidence>
<evidence type="ECO:0000256" key="7">
    <source>
        <dbReference type="ARBA" id="ARBA00034808"/>
    </source>
</evidence>
<dbReference type="RefSeq" id="WP_089866649.1">
    <property type="nucleotide sequence ID" value="NZ_FNGL01000014.1"/>
</dbReference>
<proteinExistence type="predicted"/>
<dbReference type="InterPro" id="IPR014017">
    <property type="entry name" value="DNA_helicase_UvrD-like_C"/>
</dbReference>
<dbReference type="Proteomes" id="UP000198811">
    <property type="component" value="Unassembled WGS sequence"/>
</dbReference>
<evidence type="ECO:0000259" key="10">
    <source>
        <dbReference type="PROSITE" id="PS51198"/>
    </source>
</evidence>
<dbReference type="InterPro" id="IPR000212">
    <property type="entry name" value="DNA_helicase_UvrD/REP"/>
</dbReference>
<dbReference type="PANTHER" id="PTHR11070:SF67">
    <property type="entry name" value="DNA 3'-5' HELICASE"/>
    <property type="match status" value="1"/>
</dbReference>
<keyword evidence="2 9" id="KW-0378">Hydrolase</keyword>
<dbReference type="Pfam" id="PF13361">
    <property type="entry name" value="UvrD_C"/>
    <property type="match status" value="1"/>
</dbReference>
<dbReference type="EC" id="5.6.2.4" evidence="7"/>
<evidence type="ECO:0000313" key="11">
    <source>
        <dbReference type="EMBL" id="SDL25996.1"/>
    </source>
</evidence>
<dbReference type="PANTHER" id="PTHR11070">
    <property type="entry name" value="UVRD / RECB / PCRA DNA HELICASE FAMILY MEMBER"/>
    <property type="match status" value="1"/>
</dbReference>
<feature type="binding site" evidence="9">
    <location>
        <begin position="126"/>
        <end position="133"/>
    </location>
    <ligand>
        <name>ATP</name>
        <dbReference type="ChEBI" id="CHEBI:30616"/>
    </ligand>
</feature>
<evidence type="ECO:0000256" key="2">
    <source>
        <dbReference type="ARBA" id="ARBA00022801"/>
    </source>
</evidence>
<gene>
    <name evidence="11" type="ORF">SAMN05216497_11467</name>
</gene>
<dbReference type="CDD" id="cd17932">
    <property type="entry name" value="DEXQc_UvrD"/>
    <property type="match status" value="1"/>
</dbReference>
<comment type="caution">
    <text evidence="11">The sequence shown here is derived from an EMBL/GenBank/DDBJ whole genome shotgun (WGS) entry which is preliminary data.</text>
</comment>
<keyword evidence="4 9" id="KW-0067">ATP-binding</keyword>
<keyword evidence="1 9" id="KW-0547">Nucleotide-binding</keyword>
<dbReference type="GO" id="GO:0004386">
    <property type="term" value="F:helicase activity"/>
    <property type="evidence" value="ECO:0007669"/>
    <property type="project" value="UniProtKB-KW"/>
</dbReference>
<dbReference type="InterPro" id="IPR027417">
    <property type="entry name" value="P-loop_NTPase"/>
</dbReference>
<keyword evidence="3 9" id="KW-0347">Helicase</keyword>
<comment type="catalytic activity">
    <reaction evidence="6">
        <text>Couples ATP hydrolysis with the unwinding of duplex DNA by translocating in the 3'-5' direction.</text>
        <dbReference type="EC" id="5.6.2.4"/>
    </reaction>
</comment>
<dbReference type="InterPro" id="IPR014016">
    <property type="entry name" value="UvrD-like_ATP-bd"/>
</dbReference>
<protein>
    <recommendedName>
        <fullName evidence="7">DNA 3'-5' helicase</fullName>
        <ecNumber evidence="7">5.6.2.4</ecNumber>
    </recommendedName>
</protein>
<accession>A0ABY0QMF5</accession>
<evidence type="ECO:0000256" key="3">
    <source>
        <dbReference type="ARBA" id="ARBA00022806"/>
    </source>
</evidence>
<evidence type="ECO:0000256" key="6">
    <source>
        <dbReference type="ARBA" id="ARBA00034617"/>
    </source>
</evidence>
<evidence type="ECO:0000256" key="4">
    <source>
        <dbReference type="ARBA" id="ARBA00022840"/>
    </source>
</evidence>
<dbReference type="SUPFAM" id="SSF52540">
    <property type="entry name" value="P-loop containing nucleoside triphosphate hydrolases"/>
    <property type="match status" value="1"/>
</dbReference>
<evidence type="ECO:0000256" key="5">
    <source>
        <dbReference type="ARBA" id="ARBA00023235"/>
    </source>
</evidence>
<dbReference type="Gene3D" id="3.40.50.300">
    <property type="entry name" value="P-loop containing nucleotide triphosphate hydrolases"/>
    <property type="match status" value="4"/>
</dbReference>
<dbReference type="Pfam" id="PF00580">
    <property type="entry name" value="UvrD-helicase"/>
    <property type="match status" value="1"/>
</dbReference>
<dbReference type="EMBL" id="FNGL01000014">
    <property type="protein sequence ID" value="SDL25996.1"/>
    <property type="molecule type" value="Genomic_DNA"/>
</dbReference>
<keyword evidence="5" id="KW-0413">Isomerase</keyword>
<organism evidence="11 12">
    <name type="scientific">Clostridium cochlearium</name>
    <dbReference type="NCBI Taxonomy" id="1494"/>
    <lineage>
        <taxon>Bacteria</taxon>
        <taxon>Bacillati</taxon>
        <taxon>Bacillota</taxon>
        <taxon>Clostridia</taxon>
        <taxon>Eubacteriales</taxon>
        <taxon>Clostridiaceae</taxon>
        <taxon>Clostridium</taxon>
    </lineage>
</organism>
<reference evidence="11 12" key="1">
    <citation type="submission" date="2016-10" db="EMBL/GenBank/DDBJ databases">
        <authorList>
            <person name="Varghese N."/>
            <person name="Submissions S."/>
        </authorList>
    </citation>
    <scope>NUCLEOTIDE SEQUENCE [LARGE SCALE GENOMIC DNA]</scope>
    <source>
        <strain evidence="11 12">NLAE-zl-C224</strain>
    </source>
</reference>
<name>A0ABY0QMF5_CLOCO</name>
<evidence type="ECO:0000256" key="9">
    <source>
        <dbReference type="PROSITE-ProRule" id="PRU00560"/>
    </source>
</evidence>
<sequence>MENVNMEYSAIYYYSELDIQKINNIKKLLKTGIIVNLFLNYSFEVELELNEYNEIDFLKYAKSNGFLNIFDDLGELNYDEGLVAYDGNILNKSFYEDVCCSKENKFNNEQYEIINANTNKNIIVTASAGTGKTTAMINRLMFLRKTVKDFIFSNTILITFTNEASIEMRERLIEILEKYYSFTEDVTYLNMLSEVSETNISTIHSFAKSIIDEFSLNKSINEKIKITTFEDYKKLFLEEAIDKFSKEYPDIYLNVKYFPMYDLVNKIKTIWGKLDNHSIDLNSDKIKLDFGQDENKVSFLIEYVLRYANKKLHDIKENKLEVSDLMKRITNIELIQRINHNYKLIMVDEFQDIDNIQIKFITDLCKYKNLDLFSVGDEKQSIYRFRGAEYTAFKKLKEHLKYNPKQLLEFTLVQNYRTEAELLKDINNLFIDIDKRIFKFKYKENDYIYSKINTNKPNNIIYKSLKEDKNKVELLDKLLDKKQPEETIAILVRSNEDALEIKSMCDIYNIPCHVETKGDFYRQGVVKDFYLMIKSLIYLKDNRINYSLINSPYIKDTVNKKEIIERFNEEDKKIDEYLNNILCKNNWDYYRKKIHNTNPLSVIDEIINTTKPELNYYRKKSMNLNSKSRNIKLMALEYKINLDYLVYLLKDKFLTEYVSIERIEKFLRVKIATDKSVDARKPSKKNEKEYVKCMTVHRAKGLQFEYVILPKTTNKFLIDRKVEIIFRNIEKEGYKIGYKLSFKDNNEDKVFKNNYFNQYMRDEKSEIIAEETRLFYVATTRCKKELYIDKREVSANTSINSWENLISGGIENV</sequence>